<dbReference type="STRING" id="249189.RV04_GL001276"/>
<evidence type="ECO:0000313" key="7">
    <source>
        <dbReference type="Proteomes" id="UP000182077"/>
    </source>
</evidence>
<comment type="similarity">
    <text evidence="1">Belongs to the LysR transcriptional regulatory family.</text>
</comment>
<dbReference type="PRINTS" id="PR00039">
    <property type="entry name" value="HTHLYSR"/>
</dbReference>
<keyword evidence="7" id="KW-1185">Reference proteome</keyword>
<dbReference type="CDD" id="cd08414">
    <property type="entry name" value="PBP2_LTTR_aromatics_like"/>
    <property type="match status" value="1"/>
</dbReference>
<organism evidence="6 7">
    <name type="scientific">Enterococcus hermanniensis</name>
    <dbReference type="NCBI Taxonomy" id="249189"/>
    <lineage>
        <taxon>Bacteria</taxon>
        <taxon>Bacillati</taxon>
        <taxon>Bacillota</taxon>
        <taxon>Bacilli</taxon>
        <taxon>Lactobacillales</taxon>
        <taxon>Enterococcaceae</taxon>
        <taxon>Enterococcus</taxon>
    </lineage>
</organism>
<dbReference type="SUPFAM" id="SSF53850">
    <property type="entry name" value="Periplasmic binding protein-like II"/>
    <property type="match status" value="1"/>
</dbReference>
<evidence type="ECO:0000256" key="3">
    <source>
        <dbReference type="ARBA" id="ARBA00023125"/>
    </source>
</evidence>
<dbReference type="Gene3D" id="1.10.10.10">
    <property type="entry name" value="Winged helix-like DNA-binding domain superfamily/Winged helix DNA-binding domain"/>
    <property type="match status" value="1"/>
</dbReference>
<name>A0A1L8TPA5_9ENTE</name>
<evidence type="ECO:0000256" key="1">
    <source>
        <dbReference type="ARBA" id="ARBA00009437"/>
    </source>
</evidence>
<accession>A0A1L8TPA5</accession>
<reference evidence="6 7" key="1">
    <citation type="submission" date="2014-12" db="EMBL/GenBank/DDBJ databases">
        <title>Draft genome sequences of 29 type strains of Enterococci.</title>
        <authorList>
            <person name="Zhong Z."/>
            <person name="Sun Z."/>
            <person name="Liu W."/>
            <person name="Zhang W."/>
            <person name="Zhang H."/>
        </authorList>
    </citation>
    <scope>NUCLEOTIDE SEQUENCE [LARGE SCALE GENOMIC DNA]</scope>
    <source>
        <strain evidence="6 7">DSM 17122</strain>
    </source>
</reference>
<dbReference type="InterPro" id="IPR000847">
    <property type="entry name" value="LysR_HTH_N"/>
</dbReference>
<keyword evidence="2" id="KW-0805">Transcription regulation</keyword>
<dbReference type="GO" id="GO:0003700">
    <property type="term" value="F:DNA-binding transcription factor activity"/>
    <property type="evidence" value="ECO:0007669"/>
    <property type="project" value="InterPro"/>
</dbReference>
<dbReference type="SUPFAM" id="SSF46785">
    <property type="entry name" value="Winged helix' DNA-binding domain"/>
    <property type="match status" value="1"/>
</dbReference>
<protein>
    <submittedName>
        <fullName evidence="6">LysR family transcriptional regulator</fullName>
    </submittedName>
</protein>
<dbReference type="PANTHER" id="PTHR30346:SF0">
    <property type="entry name" value="HCA OPERON TRANSCRIPTIONAL ACTIVATOR HCAR"/>
    <property type="match status" value="1"/>
</dbReference>
<dbReference type="FunFam" id="1.10.10.10:FF:000001">
    <property type="entry name" value="LysR family transcriptional regulator"/>
    <property type="match status" value="1"/>
</dbReference>
<keyword evidence="3" id="KW-0238">DNA-binding</keyword>
<gene>
    <name evidence="6" type="ORF">RV04_GL001276</name>
</gene>
<dbReference type="PANTHER" id="PTHR30346">
    <property type="entry name" value="TRANSCRIPTIONAL DUAL REGULATOR HCAR-RELATED"/>
    <property type="match status" value="1"/>
</dbReference>
<dbReference type="GO" id="GO:0032993">
    <property type="term" value="C:protein-DNA complex"/>
    <property type="evidence" value="ECO:0007669"/>
    <property type="project" value="TreeGrafter"/>
</dbReference>
<evidence type="ECO:0000256" key="4">
    <source>
        <dbReference type="ARBA" id="ARBA00023163"/>
    </source>
</evidence>
<comment type="caution">
    <text evidence="6">The sequence shown here is derived from an EMBL/GenBank/DDBJ whole genome shotgun (WGS) entry which is preliminary data.</text>
</comment>
<dbReference type="Pfam" id="PF03466">
    <property type="entry name" value="LysR_substrate"/>
    <property type="match status" value="1"/>
</dbReference>
<sequence length="311" mass="35788">MIDWNGVSMKLSTLTYFVEVATEGSFTKAAQKLYISQPTLSRRIQELEQEIGGELFIRRSHSLELTPVGEQFLTKTNDILDRVEQLTHLFDHQTDPNKRPQLIKIGYLPNFNMKKMYQLVDQFKTAHPNVKFLLKQDTPMDLVDGLASGNYDFVFNLATYFQQTDNFEKIPFQANHLQVALPIQHALSHQKKLRFSDLNKETFILLERQQSPIIVDYVINQFIKYGFNVKAATYVKNLDEGLANVALGEGLAFLYSGMDDGTLEEKYPIKIVDLENENSDQSIVAVFNTETANPMIRAFFKYAKENFYQSI</sequence>
<evidence type="ECO:0000313" key="6">
    <source>
        <dbReference type="EMBL" id="OJG46110.1"/>
    </source>
</evidence>
<dbReference type="Proteomes" id="UP000182077">
    <property type="component" value="Unassembled WGS sequence"/>
</dbReference>
<proteinExistence type="inferred from homology"/>
<dbReference type="InterPro" id="IPR005119">
    <property type="entry name" value="LysR_subst-bd"/>
</dbReference>
<dbReference type="Pfam" id="PF00126">
    <property type="entry name" value="HTH_1"/>
    <property type="match status" value="1"/>
</dbReference>
<dbReference type="GO" id="GO:0003677">
    <property type="term" value="F:DNA binding"/>
    <property type="evidence" value="ECO:0007669"/>
    <property type="project" value="UniProtKB-KW"/>
</dbReference>
<dbReference type="PROSITE" id="PS50931">
    <property type="entry name" value="HTH_LYSR"/>
    <property type="match status" value="1"/>
</dbReference>
<keyword evidence="4" id="KW-0804">Transcription</keyword>
<dbReference type="AlphaFoldDB" id="A0A1L8TPA5"/>
<dbReference type="InterPro" id="IPR036390">
    <property type="entry name" value="WH_DNA-bd_sf"/>
</dbReference>
<evidence type="ECO:0000259" key="5">
    <source>
        <dbReference type="PROSITE" id="PS50931"/>
    </source>
</evidence>
<dbReference type="Gene3D" id="3.40.190.10">
    <property type="entry name" value="Periplasmic binding protein-like II"/>
    <property type="match status" value="2"/>
</dbReference>
<dbReference type="EMBL" id="JXKQ01000003">
    <property type="protein sequence ID" value="OJG46110.1"/>
    <property type="molecule type" value="Genomic_DNA"/>
</dbReference>
<feature type="domain" description="HTH lysR-type" evidence="5">
    <location>
        <begin position="9"/>
        <end position="66"/>
    </location>
</feature>
<evidence type="ECO:0000256" key="2">
    <source>
        <dbReference type="ARBA" id="ARBA00023015"/>
    </source>
</evidence>
<dbReference type="InterPro" id="IPR036388">
    <property type="entry name" value="WH-like_DNA-bd_sf"/>
</dbReference>